<comment type="caution">
    <text evidence="1">The sequence shown here is derived from an EMBL/GenBank/DDBJ whole genome shotgun (WGS) entry which is preliminary data.</text>
</comment>
<evidence type="ECO:0000313" key="1">
    <source>
        <dbReference type="EMBL" id="KAK7378759.1"/>
    </source>
</evidence>
<organism evidence="1 2">
    <name type="scientific">Phaseolus coccineus</name>
    <name type="common">Scarlet runner bean</name>
    <name type="synonym">Phaseolus multiflorus</name>
    <dbReference type="NCBI Taxonomy" id="3886"/>
    <lineage>
        <taxon>Eukaryota</taxon>
        <taxon>Viridiplantae</taxon>
        <taxon>Streptophyta</taxon>
        <taxon>Embryophyta</taxon>
        <taxon>Tracheophyta</taxon>
        <taxon>Spermatophyta</taxon>
        <taxon>Magnoliopsida</taxon>
        <taxon>eudicotyledons</taxon>
        <taxon>Gunneridae</taxon>
        <taxon>Pentapetalae</taxon>
        <taxon>rosids</taxon>
        <taxon>fabids</taxon>
        <taxon>Fabales</taxon>
        <taxon>Fabaceae</taxon>
        <taxon>Papilionoideae</taxon>
        <taxon>50 kb inversion clade</taxon>
        <taxon>NPAAA clade</taxon>
        <taxon>indigoferoid/millettioid clade</taxon>
        <taxon>Phaseoleae</taxon>
        <taxon>Phaseolus</taxon>
    </lineage>
</organism>
<sequence length="121" mass="13264">MIHSILVLLCVENFRRNKSPSTPKFKPILCALYTPKASSRIAFIFSLGEHALQLQPSYPSPSWLTPQSFTHRSSATTGLHFHLRTPSSAIAILTPINGSPQLPTAIIQLLPVSPQISLSPH</sequence>
<dbReference type="Proteomes" id="UP001374584">
    <property type="component" value="Unassembled WGS sequence"/>
</dbReference>
<reference evidence="1 2" key="1">
    <citation type="submission" date="2024-01" db="EMBL/GenBank/DDBJ databases">
        <title>The genomes of 5 underutilized Papilionoideae crops provide insights into root nodulation and disease resistanc.</title>
        <authorList>
            <person name="Jiang F."/>
        </authorList>
    </citation>
    <scope>NUCLEOTIDE SEQUENCE [LARGE SCALE GENOMIC DNA]</scope>
    <source>
        <strain evidence="1">JINMINGXINNONG_FW02</strain>
        <tissue evidence="1">Leaves</tissue>
    </source>
</reference>
<dbReference type="AlphaFoldDB" id="A0AAN9NY85"/>
<gene>
    <name evidence="1" type="ORF">VNO80_04206</name>
</gene>
<protein>
    <submittedName>
        <fullName evidence="1">Uncharacterized protein</fullName>
    </submittedName>
</protein>
<proteinExistence type="predicted"/>
<dbReference type="EMBL" id="JAYMYR010000002">
    <property type="protein sequence ID" value="KAK7378759.1"/>
    <property type="molecule type" value="Genomic_DNA"/>
</dbReference>
<keyword evidence="2" id="KW-1185">Reference proteome</keyword>
<name>A0AAN9NY85_PHACN</name>
<accession>A0AAN9NY85</accession>
<evidence type="ECO:0000313" key="2">
    <source>
        <dbReference type="Proteomes" id="UP001374584"/>
    </source>
</evidence>